<dbReference type="OrthoDB" id="419198at2759"/>
<organism evidence="1 2">
    <name type="scientific">Dibothriocephalus latus</name>
    <name type="common">Fish tapeworm</name>
    <name type="synonym">Diphyllobothrium latum</name>
    <dbReference type="NCBI Taxonomy" id="60516"/>
    <lineage>
        <taxon>Eukaryota</taxon>
        <taxon>Metazoa</taxon>
        <taxon>Spiralia</taxon>
        <taxon>Lophotrochozoa</taxon>
        <taxon>Platyhelminthes</taxon>
        <taxon>Cestoda</taxon>
        <taxon>Eucestoda</taxon>
        <taxon>Diphyllobothriidea</taxon>
        <taxon>Diphyllobothriidae</taxon>
        <taxon>Dibothriocephalus</taxon>
    </lineage>
</organism>
<dbReference type="AlphaFoldDB" id="A0A3P7PII9"/>
<name>A0A3P7PII9_DIBLA</name>
<dbReference type="EMBL" id="UYRU01125199">
    <property type="protein sequence ID" value="VDN49823.1"/>
    <property type="molecule type" value="Genomic_DNA"/>
</dbReference>
<proteinExistence type="predicted"/>
<protein>
    <submittedName>
        <fullName evidence="1">Uncharacterized protein</fullName>
    </submittedName>
</protein>
<dbReference type="Proteomes" id="UP000281553">
    <property type="component" value="Unassembled WGS sequence"/>
</dbReference>
<evidence type="ECO:0000313" key="1">
    <source>
        <dbReference type="EMBL" id="VDN49823.1"/>
    </source>
</evidence>
<sequence>MLYGGTLLGSFRHHDIIAWNDDIDGLVDVEVRTVLRGKFHSMEPDILFYEEQNKDRLYAKLIEPSDSSEDV</sequence>
<accession>A0A3P7PII9</accession>
<keyword evidence="2" id="KW-1185">Reference proteome</keyword>
<evidence type="ECO:0000313" key="2">
    <source>
        <dbReference type="Proteomes" id="UP000281553"/>
    </source>
</evidence>
<dbReference type="GO" id="GO:0009100">
    <property type="term" value="P:glycoprotein metabolic process"/>
    <property type="evidence" value="ECO:0007669"/>
    <property type="project" value="UniProtKB-ARBA"/>
</dbReference>
<feature type="non-terminal residue" evidence="1">
    <location>
        <position position="71"/>
    </location>
</feature>
<gene>
    <name evidence="1" type="ORF">DILT_LOCUS19901</name>
</gene>
<reference evidence="1 2" key="1">
    <citation type="submission" date="2018-11" db="EMBL/GenBank/DDBJ databases">
        <authorList>
            <consortium name="Pathogen Informatics"/>
        </authorList>
    </citation>
    <scope>NUCLEOTIDE SEQUENCE [LARGE SCALE GENOMIC DNA]</scope>
</reference>